<protein>
    <submittedName>
        <fullName evidence="2">Uncharacterized protein</fullName>
    </submittedName>
</protein>
<sequence length="154" mass="16666">TITMGGGAPYQALYMPTTGYQGLQRPPFSPYVSMRPRMGMGMGIDIGFGLEMYRMPCSSILPCSIRVPSPILNQSMSTVTNLPGLNGSGAFPIPQVQQLKLNSSQLFLAQSSTSTTPSIYVTRCTTQGESSSRTMPRIADENHHLSSQVHSFLS</sequence>
<dbReference type="Proteomes" id="UP001642360">
    <property type="component" value="Unassembled WGS sequence"/>
</dbReference>
<dbReference type="AlphaFoldDB" id="A0ABC8R5P4"/>
<comment type="caution">
    <text evidence="2">The sequence shown here is derived from an EMBL/GenBank/DDBJ whole genome shotgun (WGS) entry which is preliminary data.</text>
</comment>
<gene>
    <name evidence="2" type="ORF">ILEXP_LOCUS7771</name>
</gene>
<accession>A0ABC8R5P4</accession>
<organism evidence="2 3">
    <name type="scientific">Ilex paraguariensis</name>
    <name type="common">yerba mate</name>
    <dbReference type="NCBI Taxonomy" id="185542"/>
    <lineage>
        <taxon>Eukaryota</taxon>
        <taxon>Viridiplantae</taxon>
        <taxon>Streptophyta</taxon>
        <taxon>Embryophyta</taxon>
        <taxon>Tracheophyta</taxon>
        <taxon>Spermatophyta</taxon>
        <taxon>Magnoliopsida</taxon>
        <taxon>eudicotyledons</taxon>
        <taxon>Gunneridae</taxon>
        <taxon>Pentapetalae</taxon>
        <taxon>asterids</taxon>
        <taxon>campanulids</taxon>
        <taxon>Aquifoliales</taxon>
        <taxon>Aquifoliaceae</taxon>
        <taxon>Ilex</taxon>
    </lineage>
</organism>
<feature type="compositionally biased region" description="Polar residues" evidence="1">
    <location>
        <begin position="145"/>
        <end position="154"/>
    </location>
</feature>
<evidence type="ECO:0000313" key="2">
    <source>
        <dbReference type="EMBL" id="CAK9140329.1"/>
    </source>
</evidence>
<evidence type="ECO:0000313" key="3">
    <source>
        <dbReference type="Proteomes" id="UP001642360"/>
    </source>
</evidence>
<evidence type="ECO:0000256" key="1">
    <source>
        <dbReference type="SAM" id="MobiDB-lite"/>
    </source>
</evidence>
<feature type="region of interest" description="Disordered" evidence="1">
    <location>
        <begin position="126"/>
        <end position="154"/>
    </location>
</feature>
<feature type="non-terminal residue" evidence="2">
    <location>
        <position position="1"/>
    </location>
</feature>
<reference evidence="2 3" key="1">
    <citation type="submission" date="2024-02" db="EMBL/GenBank/DDBJ databases">
        <authorList>
            <person name="Vignale AGUSTIN F."/>
            <person name="Sosa J E."/>
            <person name="Modenutti C."/>
        </authorList>
    </citation>
    <scope>NUCLEOTIDE SEQUENCE [LARGE SCALE GENOMIC DNA]</scope>
</reference>
<proteinExistence type="predicted"/>
<dbReference type="EMBL" id="CAUOFW020001034">
    <property type="protein sequence ID" value="CAK9140329.1"/>
    <property type="molecule type" value="Genomic_DNA"/>
</dbReference>
<name>A0ABC8R5P4_9AQUA</name>
<keyword evidence="3" id="KW-1185">Reference proteome</keyword>